<evidence type="ECO:0000259" key="3">
    <source>
        <dbReference type="PROSITE" id="PS01031"/>
    </source>
</evidence>
<comment type="similarity">
    <text evidence="1 2">Belongs to the small heat shock protein (HSP20) family.</text>
</comment>
<evidence type="ECO:0000256" key="2">
    <source>
        <dbReference type="RuleBase" id="RU003616"/>
    </source>
</evidence>
<dbReference type="InterPro" id="IPR002068">
    <property type="entry name" value="A-crystallin/Hsp20_dom"/>
</dbReference>
<feature type="domain" description="SHSP" evidence="3">
    <location>
        <begin position="31"/>
        <end position="132"/>
    </location>
</feature>
<proteinExistence type="inferred from homology"/>
<dbReference type="PROSITE" id="PS01031">
    <property type="entry name" value="SHSP"/>
    <property type="match status" value="1"/>
</dbReference>
<evidence type="ECO:0000256" key="1">
    <source>
        <dbReference type="PROSITE-ProRule" id="PRU00285"/>
    </source>
</evidence>
<name>A0A2N5HVY9_9BACI</name>
<accession>A0A2N5HVY9</accession>
<comment type="caution">
    <text evidence="4">The sequence shown here is derived from an EMBL/GenBank/DDBJ whole genome shotgun (WGS) entry which is preliminary data.</text>
</comment>
<sequence>MMKKKHPQNQAFDFALVEKWLETYFLDPLTSYYDQTQFQIDLFETDHEWIVEAILNDYEISDIRVFIEEKKLTITAIKHPPSRTHHKRSRSIEFPFYIKEQDITASFTNGVLEVFISKTKKGSGKNRYITLP</sequence>
<reference evidence="4 5" key="1">
    <citation type="submission" date="2017-11" db="EMBL/GenBank/DDBJ databases">
        <title>Comparitive Functional Genomics of Dry Heat Resistant strains isolated from the Viking Spacecraft.</title>
        <authorList>
            <person name="Seuylemezian A."/>
            <person name="Cooper K."/>
            <person name="Vaishampayan P."/>
        </authorList>
    </citation>
    <scope>NUCLEOTIDE SEQUENCE [LARGE SCALE GENOMIC DNA]</scope>
    <source>
        <strain evidence="4 5">V32-6</strain>
    </source>
</reference>
<keyword evidence="5" id="KW-1185">Reference proteome</keyword>
<dbReference type="OrthoDB" id="2942082at2"/>
<dbReference type="Proteomes" id="UP000234950">
    <property type="component" value="Unassembled WGS sequence"/>
</dbReference>
<evidence type="ECO:0000313" key="5">
    <source>
        <dbReference type="Proteomes" id="UP000234950"/>
    </source>
</evidence>
<organism evidence="4 5">
    <name type="scientific">Neobacillus cucumis</name>
    <dbReference type="NCBI Taxonomy" id="1740721"/>
    <lineage>
        <taxon>Bacteria</taxon>
        <taxon>Bacillati</taxon>
        <taxon>Bacillota</taxon>
        <taxon>Bacilli</taxon>
        <taxon>Bacillales</taxon>
        <taxon>Bacillaceae</taxon>
        <taxon>Neobacillus</taxon>
    </lineage>
</organism>
<dbReference type="AlphaFoldDB" id="A0A2N5HVY9"/>
<protein>
    <submittedName>
        <fullName evidence="4">Heat-shock protein Hsp20</fullName>
    </submittedName>
</protein>
<dbReference type="SUPFAM" id="SSF49764">
    <property type="entry name" value="HSP20-like chaperones"/>
    <property type="match status" value="1"/>
</dbReference>
<dbReference type="EMBL" id="PGVE01000012">
    <property type="protein sequence ID" value="PLS09690.1"/>
    <property type="molecule type" value="Genomic_DNA"/>
</dbReference>
<dbReference type="InterPro" id="IPR008978">
    <property type="entry name" value="HSP20-like_chaperone"/>
</dbReference>
<dbReference type="Gene3D" id="2.60.40.790">
    <property type="match status" value="1"/>
</dbReference>
<dbReference type="CDD" id="cd06464">
    <property type="entry name" value="ACD_sHsps-like"/>
    <property type="match status" value="1"/>
</dbReference>
<dbReference type="Pfam" id="PF00011">
    <property type="entry name" value="HSP20"/>
    <property type="match status" value="1"/>
</dbReference>
<evidence type="ECO:0000313" key="4">
    <source>
        <dbReference type="EMBL" id="PLS09690.1"/>
    </source>
</evidence>
<gene>
    <name evidence="4" type="ORF">CVD27_01230</name>
</gene>